<organism evidence="1">
    <name type="scientific">Arundo donax</name>
    <name type="common">Giant reed</name>
    <name type="synonym">Donax arundinaceus</name>
    <dbReference type="NCBI Taxonomy" id="35708"/>
    <lineage>
        <taxon>Eukaryota</taxon>
        <taxon>Viridiplantae</taxon>
        <taxon>Streptophyta</taxon>
        <taxon>Embryophyta</taxon>
        <taxon>Tracheophyta</taxon>
        <taxon>Spermatophyta</taxon>
        <taxon>Magnoliopsida</taxon>
        <taxon>Liliopsida</taxon>
        <taxon>Poales</taxon>
        <taxon>Poaceae</taxon>
        <taxon>PACMAD clade</taxon>
        <taxon>Arundinoideae</taxon>
        <taxon>Arundineae</taxon>
        <taxon>Arundo</taxon>
    </lineage>
</organism>
<reference evidence="1" key="2">
    <citation type="journal article" date="2015" name="Data Brief">
        <title>Shoot transcriptome of the giant reed, Arundo donax.</title>
        <authorList>
            <person name="Barrero R.A."/>
            <person name="Guerrero F.D."/>
            <person name="Moolhuijzen P."/>
            <person name="Goolsby J.A."/>
            <person name="Tidwell J."/>
            <person name="Bellgard S.E."/>
            <person name="Bellgard M.I."/>
        </authorList>
    </citation>
    <scope>NUCLEOTIDE SEQUENCE</scope>
    <source>
        <tissue evidence="1">Shoot tissue taken approximately 20 cm above the soil surface</tissue>
    </source>
</reference>
<reference evidence="1" key="1">
    <citation type="submission" date="2014-09" db="EMBL/GenBank/DDBJ databases">
        <authorList>
            <person name="Magalhaes I.L.F."/>
            <person name="Oliveira U."/>
            <person name="Santos F.R."/>
            <person name="Vidigal T.H.D.A."/>
            <person name="Brescovit A.D."/>
            <person name="Santos A.J."/>
        </authorList>
    </citation>
    <scope>NUCLEOTIDE SEQUENCE</scope>
    <source>
        <tissue evidence="1">Shoot tissue taken approximately 20 cm above the soil surface</tissue>
    </source>
</reference>
<evidence type="ECO:0000313" key="1">
    <source>
        <dbReference type="EMBL" id="JAE28122.1"/>
    </source>
</evidence>
<dbReference type="AlphaFoldDB" id="A0A0A9GUA4"/>
<accession>A0A0A9GUA4</accession>
<protein>
    <submittedName>
        <fullName evidence="1">Uncharacterized protein</fullName>
    </submittedName>
</protein>
<proteinExistence type="predicted"/>
<dbReference type="EMBL" id="GBRH01169774">
    <property type="protein sequence ID" value="JAE28122.1"/>
    <property type="molecule type" value="Transcribed_RNA"/>
</dbReference>
<name>A0A0A9GUA4_ARUDO</name>
<sequence>MRALVRRATSLLRVAAAEASSPHAAPPPPTPSAAARILHFSVPMDIRLW</sequence>